<evidence type="ECO:0008006" key="5">
    <source>
        <dbReference type="Google" id="ProtNLM"/>
    </source>
</evidence>
<dbReference type="Gene3D" id="3.40.1740.10">
    <property type="entry name" value="VC0467-like"/>
    <property type="match status" value="1"/>
</dbReference>
<dbReference type="Pfam" id="PF02622">
    <property type="entry name" value="DUF179"/>
    <property type="match status" value="1"/>
</dbReference>
<dbReference type="PANTHER" id="PTHR30327">
    <property type="entry name" value="UNCHARACTERIZED PROTEIN YQGE"/>
    <property type="match status" value="1"/>
</dbReference>
<dbReference type="Proteomes" id="UP000318538">
    <property type="component" value="Chromosome"/>
</dbReference>
<feature type="compositionally biased region" description="Polar residues" evidence="2">
    <location>
        <begin position="70"/>
        <end position="88"/>
    </location>
</feature>
<evidence type="ECO:0000256" key="1">
    <source>
        <dbReference type="ARBA" id="ARBA00009600"/>
    </source>
</evidence>
<evidence type="ECO:0000256" key="2">
    <source>
        <dbReference type="SAM" id="MobiDB-lite"/>
    </source>
</evidence>
<comment type="similarity">
    <text evidence="1">Belongs to the UPF0301 (AlgH) family.</text>
</comment>
<proteinExistence type="inferred from homology"/>
<accession>A0A517N5N9</accession>
<dbReference type="EMBL" id="CP036525">
    <property type="protein sequence ID" value="QDT02445.1"/>
    <property type="molecule type" value="Genomic_DNA"/>
</dbReference>
<dbReference type="KEGG" id="rlc:K227x_08220"/>
<sequence length="252" mass="26510">MIESFSETPFIGTLLVASSLVDDPIYSQGVCLIVHQDAEQVIGVMLNRPLKPSPEALMAMLGKGGAPKSLPSTSRLPSAENESAGNESASHDSEDHAAVGQDAPSGATDDDAGARDGDPETGMIHPLSLKNLGKIHFGGPLSGPVVALHRDANFAESEPGTGIYLAAQKQHLENLLSQSSPDCRLIVGHLRWDVDQFAAEIEAGYWHLVPATAETVFASSDDMWRGVIRRGTAHSVAGWIGTADVIGAAELN</sequence>
<feature type="region of interest" description="Disordered" evidence="2">
    <location>
        <begin position="60"/>
        <end position="125"/>
    </location>
</feature>
<dbReference type="GO" id="GO:0005829">
    <property type="term" value="C:cytosol"/>
    <property type="evidence" value="ECO:0007669"/>
    <property type="project" value="TreeGrafter"/>
</dbReference>
<organism evidence="3 4">
    <name type="scientific">Rubripirellula lacrimiformis</name>
    <dbReference type="NCBI Taxonomy" id="1930273"/>
    <lineage>
        <taxon>Bacteria</taxon>
        <taxon>Pseudomonadati</taxon>
        <taxon>Planctomycetota</taxon>
        <taxon>Planctomycetia</taxon>
        <taxon>Pirellulales</taxon>
        <taxon>Pirellulaceae</taxon>
        <taxon>Rubripirellula</taxon>
    </lineage>
</organism>
<dbReference type="PANTHER" id="PTHR30327:SF1">
    <property type="entry name" value="UPF0301 PROTEIN YQGE"/>
    <property type="match status" value="1"/>
</dbReference>
<dbReference type="OrthoDB" id="264854at2"/>
<dbReference type="InterPro" id="IPR003774">
    <property type="entry name" value="AlgH-like"/>
</dbReference>
<name>A0A517N5N9_9BACT</name>
<evidence type="ECO:0000313" key="4">
    <source>
        <dbReference type="Proteomes" id="UP000318538"/>
    </source>
</evidence>
<dbReference type="AlphaFoldDB" id="A0A517N5N9"/>
<keyword evidence="4" id="KW-1185">Reference proteome</keyword>
<protein>
    <recommendedName>
        <fullName evidence="5">Transcriptional regulator</fullName>
    </recommendedName>
</protein>
<evidence type="ECO:0000313" key="3">
    <source>
        <dbReference type="EMBL" id="QDT02445.1"/>
    </source>
</evidence>
<dbReference type="RefSeq" id="WP_145168143.1">
    <property type="nucleotide sequence ID" value="NZ_CP036525.1"/>
</dbReference>
<dbReference type="SUPFAM" id="SSF143456">
    <property type="entry name" value="VC0467-like"/>
    <property type="match status" value="1"/>
</dbReference>
<reference evidence="3 4" key="1">
    <citation type="submission" date="2019-02" db="EMBL/GenBank/DDBJ databases">
        <title>Deep-cultivation of Planctomycetes and their phenomic and genomic characterization uncovers novel biology.</title>
        <authorList>
            <person name="Wiegand S."/>
            <person name="Jogler M."/>
            <person name="Boedeker C."/>
            <person name="Pinto D."/>
            <person name="Vollmers J."/>
            <person name="Rivas-Marin E."/>
            <person name="Kohn T."/>
            <person name="Peeters S.H."/>
            <person name="Heuer A."/>
            <person name="Rast P."/>
            <person name="Oberbeckmann S."/>
            <person name="Bunk B."/>
            <person name="Jeske O."/>
            <person name="Meyerdierks A."/>
            <person name="Storesund J.E."/>
            <person name="Kallscheuer N."/>
            <person name="Luecker S."/>
            <person name="Lage O.M."/>
            <person name="Pohl T."/>
            <person name="Merkel B.J."/>
            <person name="Hornburger P."/>
            <person name="Mueller R.-W."/>
            <person name="Bruemmer F."/>
            <person name="Labrenz M."/>
            <person name="Spormann A.M."/>
            <person name="Op den Camp H."/>
            <person name="Overmann J."/>
            <person name="Amann R."/>
            <person name="Jetten M.S.M."/>
            <person name="Mascher T."/>
            <person name="Medema M.H."/>
            <person name="Devos D.P."/>
            <person name="Kaster A.-K."/>
            <person name="Ovreas L."/>
            <person name="Rohde M."/>
            <person name="Galperin M.Y."/>
            <person name="Jogler C."/>
        </authorList>
    </citation>
    <scope>NUCLEOTIDE SEQUENCE [LARGE SCALE GENOMIC DNA]</scope>
    <source>
        <strain evidence="3 4">K22_7</strain>
    </source>
</reference>
<gene>
    <name evidence="3" type="ORF">K227x_08220</name>
</gene>